<dbReference type="InterPro" id="IPR030489">
    <property type="entry name" value="TR_Rrf2-type_CS"/>
</dbReference>
<reference evidence="2" key="2">
    <citation type="journal article" date="2021" name="PeerJ">
        <title>Extensive microbial diversity within the chicken gut microbiome revealed by metagenomics and culture.</title>
        <authorList>
            <person name="Gilroy R."/>
            <person name="Ravi A."/>
            <person name="Getino M."/>
            <person name="Pursley I."/>
            <person name="Horton D.L."/>
            <person name="Alikhan N.F."/>
            <person name="Baker D."/>
            <person name="Gharbi K."/>
            <person name="Hall N."/>
            <person name="Watson M."/>
            <person name="Adriaenssens E.M."/>
            <person name="Foster-Nyarko E."/>
            <person name="Jarju S."/>
            <person name="Secka A."/>
            <person name="Antonio M."/>
            <person name="Oren A."/>
            <person name="Chaudhuri R.R."/>
            <person name="La Ragione R."/>
            <person name="Hildebrand F."/>
            <person name="Pallen M.J."/>
        </authorList>
    </citation>
    <scope>NUCLEOTIDE SEQUENCE</scope>
    <source>
        <strain evidence="2">CHK190-19873</strain>
    </source>
</reference>
<dbReference type="EMBL" id="DVIQ01000002">
    <property type="protein sequence ID" value="HIS29952.1"/>
    <property type="molecule type" value="Genomic_DNA"/>
</dbReference>
<proteinExistence type="predicted"/>
<keyword evidence="1" id="KW-0238">DNA-binding</keyword>
<evidence type="ECO:0000256" key="1">
    <source>
        <dbReference type="ARBA" id="ARBA00023125"/>
    </source>
</evidence>
<evidence type="ECO:0000313" key="3">
    <source>
        <dbReference type="Proteomes" id="UP000823935"/>
    </source>
</evidence>
<gene>
    <name evidence="2" type="ORF">IAB44_00145</name>
</gene>
<dbReference type="Gene3D" id="1.10.10.10">
    <property type="entry name" value="Winged helix-like DNA-binding domain superfamily/Winged helix DNA-binding domain"/>
    <property type="match status" value="1"/>
</dbReference>
<dbReference type="PROSITE" id="PS51197">
    <property type="entry name" value="HTH_RRF2_2"/>
    <property type="match status" value="1"/>
</dbReference>
<dbReference type="PANTHER" id="PTHR33221:SF5">
    <property type="entry name" value="HTH-TYPE TRANSCRIPTIONAL REGULATOR ISCR"/>
    <property type="match status" value="1"/>
</dbReference>
<organism evidence="2 3">
    <name type="scientific">Candidatus Limivivens intestinipullorum</name>
    <dbReference type="NCBI Taxonomy" id="2840858"/>
    <lineage>
        <taxon>Bacteria</taxon>
        <taxon>Bacillati</taxon>
        <taxon>Bacillota</taxon>
        <taxon>Clostridia</taxon>
        <taxon>Lachnospirales</taxon>
        <taxon>Lachnospiraceae</taxon>
        <taxon>Lachnospiraceae incertae sedis</taxon>
        <taxon>Candidatus Limivivens</taxon>
    </lineage>
</organism>
<dbReference type="GO" id="GO:0003677">
    <property type="term" value="F:DNA binding"/>
    <property type="evidence" value="ECO:0007669"/>
    <property type="project" value="UniProtKB-KW"/>
</dbReference>
<dbReference type="GO" id="GO:0005829">
    <property type="term" value="C:cytosol"/>
    <property type="evidence" value="ECO:0007669"/>
    <property type="project" value="TreeGrafter"/>
</dbReference>
<dbReference type="InterPro" id="IPR036388">
    <property type="entry name" value="WH-like_DNA-bd_sf"/>
</dbReference>
<dbReference type="SUPFAM" id="SSF46785">
    <property type="entry name" value="Winged helix' DNA-binding domain"/>
    <property type="match status" value="1"/>
</dbReference>
<dbReference type="AlphaFoldDB" id="A0A9D1EPL5"/>
<dbReference type="PANTHER" id="PTHR33221">
    <property type="entry name" value="WINGED HELIX-TURN-HELIX TRANSCRIPTIONAL REGULATOR, RRF2 FAMILY"/>
    <property type="match status" value="1"/>
</dbReference>
<dbReference type="InterPro" id="IPR000944">
    <property type="entry name" value="Tscrpt_reg_Rrf2"/>
</dbReference>
<comment type="caution">
    <text evidence="2">The sequence shown here is derived from an EMBL/GenBank/DDBJ whole genome shotgun (WGS) entry which is preliminary data.</text>
</comment>
<reference evidence="2" key="1">
    <citation type="submission" date="2020-10" db="EMBL/GenBank/DDBJ databases">
        <authorList>
            <person name="Gilroy R."/>
        </authorList>
    </citation>
    <scope>NUCLEOTIDE SEQUENCE</scope>
    <source>
        <strain evidence="2">CHK190-19873</strain>
    </source>
</reference>
<accession>A0A9D1EPL5</accession>
<evidence type="ECO:0000313" key="2">
    <source>
        <dbReference type="EMBL" id="HIS29952.1"/>
    </source>
</evidence>
<dbReference type="PROSITE" id="PS01332">
    <property type="entry name" value="HTH_RRF2_1"/>
    <property type="match status" value="1"/>
</dbReference>
<name>A0A9D1EPL5_9FIRM</name>
<protein>
    <submittedName>
        <fullName evidence="2">Rrf2 family transcriptional regulator</fullName>
    </submittedName>
</protein>
<dbReference type="NCBIfam" id="TIGR00738">
    <property type="entry name" value="rrf2_super"/>
    <property type="match status" value="1"/>
</dbReference>
<dbReference type="InterPro" id="IPR036390">
    <property type="entry name" value="WH_DNA-bd_sf"/>
</dbReference>
<dbReference type="GO" id="GO:0003700">
    <property type="term" value="F:DNA-binding transcription factor activity"/>
    <property type="evidence" value="ECO:0007669"/>
    <property type="project" value="TreeGrafter"/>
</dbReference>
<dbReference type="Proteomes" id="UP000823935">
    <property type="component" value="Unassembled WGS sequence"/>
</dbReference>
<dbReference type="Pfam" id="PF02082">
    <property type="entry name" value="Rrf2"/>
    <property type="match status" value="1"/>
</dbReference>
<sequence>MKLSTKGRYGLRAMIDMAEQGEQETVSIASIAARQQISESYLEQLVPKLKKAGLVKSVRGAGGGYCLAKPPKEISVGDILRALEGSLEAVDCPGLEEDSQCGQAKLCVAKYVWQRVNESIQQAVDDINLAQLLEESQEARIKSQA</sequence>